<dbReference type="CDD" id="cd04216">
    <property type="entry name" value="Phytocyanin"/>
    <property type="match status" value="1"/>
</dbReference>
<organism evidence="15 16">
    <name type="scientific">Kalanchoe fedtschenkoi</name>
    <name type="common">Lavender scallops</name>
    <name type="synonym">South American air plant</name>
    <dbReference type="NCBI Taxonomy" id="63787"/>
    <lineage>
        <taxon>Eukaryota</taxon>
        <taxon>Viridiplantae</taxon>
        <taxon>Streptophyta</taxon>
        <taxon>Embryophyta</taxon>
        <taxon>Tracheophyta</taxon>
        <taxon>Spermatophyta</taxon>
        <taxon>Magnoliopsida</taxon>
        <taxon>eudicotyledons</taxon>
        <taxon>Gunneridae</taxon>
        <taxon>Pentapetalae</taxon>
        <taxon>Saxifragales</taxon>
        <taxon>Crassulaceae</taxon>
        <taxon>Kalanchoe</taxon>
    </lineage>
</organism>
<evidence type="ECO:0000256" key="6">
    <source>
        <dbReference type="ARBA" id="ARBA00022982"/>
    </source>
</evidence>
<evidence type="ECO:0000256" key="11">
    <source>
        <dbReference type="ARBA" id="ARBA00023180"/>
    </source>
</evidence>
<evidence type="ECO:0000256" key="13">
    <source>
        <dbReference type="SAM" id="SignalP"/>
    </source>
</evidence>
<evidence type="ECO:0000256" key="7">
    <source>
        <dbReference type="ARBA" id="ARBA00022989"/>
    </source>
</evidence>
<dbReference type="GO" id="GO:0009055">
    <property type="term" value="F:electron transfer activity"/>
    <property type="evidence" value="ECO:0007669"/>
    <property type="project" value="InterPro"/>
</dbReference>
<dbReference type="PANTHER" id="PTHR33021:SF533">
    <property type="entry name" value="PHYTOCYANIN DOMAIN-CONTAINING PROTEIN"/>
    <property type="match status" value="1"/>
</dbReference>
<evidence type="ECO:0000256" key="5">
    <source>
        <dbReference type="ARBA" id="ARBA00022729"/>
    </source>
</evidence>
<evidence type="ECO:0000256" key="12">
    <source>
        <dbReference type="SAM" id="Phobius"/>
    </source>
</evidence>
<keyword evidence="3 12" id="KW-0812">Transmembrane</keyword>
<dbReference type="SUPFAM" id="SSF49503">
    <property type="entry name" value="Cupredoxins"/>
    <property type="match status" value="1"/>
</dbReference>
<reference evidence="15" key="1">
    <citation type="submission" date="2021-01" db="UniProtKB">
        <authorList>
            <consortium name="EnsemblPlants"/>
        </authorList>
    </citation>
    <scope>IDENTIFICATION</scope>
</reference>
<dbReference type="Gramene" id="Kaladp0033s0073.1.v1.1">
    <property type="protein sequence ID" value="Kaladp0033s0073.1.v1.1"/>
    <property type="gene ID" value="Kaladp0033s0073.v1.1"/>
</dbReference>
<keyword evidence="2" id="KW-0813">Transport</keyword>
<proteinExistence type="predicted"/>
<dbReference type="OMA" id="YICGVED"/>
<feature type="chain" id="PRO_5029832358" description="Phytocyanin domain-containing protein" evidence="13">
    <location>
        <begin position="23"/>
        <end position="164"/>
    </location>
</feature>
<dbReference type="InterPro" id="IPR008972">
    <property type="entry name" value="Cupredoxin"/>
</dbReference>
<dbReference type="AlphaFoldDB" id="A0A7N0TCU1"/>
<feature type="signal peptide" evidence="13">
    <location>
        <begin position="1"/>
        <end position="22"/>
    </location>
</feature>
<dbReference type="PANTHER" id="PTHR33021">
    <property type="entry name" value="BLUE COPPER PROTEIN"/>
    <property type="match status" value="1"/>
</dbReference>
<comment type="subcellular location">
    <subcellularLocation>
        <location evidence="1">Membrane</location>
        <topology evidence="1">Single-pass type I membrane protein</topology>
    </subcellularLocation>
</comment>
<dbReference type="GO" id="GO:0046872">
    <property type="term" value="F:metal ion binding"/>
    <property type="evidence" value="ECO:0007669"/>
    <property type="project" value="UniProtKB-KW"/>
</dbReference>
<evidence type="ECO:0000256" key="9">
    <source>
        <dbReference type="ARBA" id="ARBA00023136"/>
    </source>
</evidence>
<name>A0A7N0TCU1_KALFE</name>
<keyword evidence="8" id="KW-0186">Copper</keyword>
<dbReference type="Gene3D" id="2.60.40.420">
    <property type="entry name" value="Cupredoxins - blue copper proteins"/>
    <property type="match status" value="1"/>
</dbReference>
<dbReference type="FunFam" id="2.60.40.420:FF:000067">
    <property type="entry name" value="Cupredoxin superfamily protein"/>
    <property type="match status" value="1"/>
</dbReference>
<dbReference type="PROSITE" id="PS51485">
    <property type="entry name" value="PHYTOCYANIN"/>
    <property type="match status" value="1"/>
</dbReference>
<keyword evidence="11" id="KW-0325">Glycoprotein</keyword>
<dbReference type="GO" id="GO:0005886">
    <property type="term" value="C:plasma membrane"/>
    <property type="evidence" value="ECO:0007669"/>
    <property type="project" value="TreeGrafter"/>
</dbReference>
<evidence type="ECO:0000256" key="8">
    <source>
        <dbReference type="ARBA" id="ARBA00023008"/>
    </source>
</evidence>
<keyword evidence="4" id="KW-0479">Metal-binding</keyword>
<dbReference type="EnsemblPlants" id="Kaladp0033s0073.1.v1.1">
    <property type="protein sequence ID" value="Kaladp0033s0073.1.v1.1"/>
    <property type="gene ID" value="Kaladp0033s0073.v1.1"/>
</dbReference>
<evidence type="ECO:0000256" key="4">
    <source>
        <dbReference type="ARBA" id="ARBA00022723"/>
    </source>
</evidence>
<dbReference type="Proteomes" id="UP000594263">
    <property type="component" value="Unplaced"/>
</dbReference>
<keyword evidence="9 12" id="KW-0472">Membrane</keyword>
<sequence length="164" mass="17546">MGLNLFLVIFAIAAIFFPTSFATEFIVGDESGWTINYDYQAWAAGKKFHVGDTLVFKYPRGVHNVFKGNLTAFQQCQAPFAVPLATGNDTITLATPGKKWYFCGVGSHCMTGNQKLAINVLDVFQSPSAAPAPGPSPSSASAFKPFHAWTAAVALATLFLTFAA</sequence>
<evidence type="ECO:0000256" key="10">
    <source>
        <dbReference type="ARBA" id="ARBA00023157"/>
    </source>
</evidence>
<evidence type="ECO:0000313" key="15">
    <source>
        <dbReference type="EnsemblPlants" id="Kaladp0033s0073.1.v1.1"/>
    </source>
</evidence>
<dbReference type="InterPro" id="IPR003245">
    <property type="entry name" value="Phytocyanin_dom"/>
</dbReference>
<evidence type="ECO:0000256" key="2">
    <source>
        <dbReference type="ARBA" id="ARBA00022448"/>
    </source>
</evidence>
<evidence type="ECO:0000259" key="14">
    <source>
        <dbReference type="PROSITE" id="PS51485"/>
    </source>
</evidence>
<evidence type="ECO:0000256" key="3">
    <source>
        <dbReference type="ARBA" id="ARBA00022692"/>
    </source>
</evidence>
<keyword evidence="6" id="KW-0249">Electron transport</keyword>
<keyword evidence="10" id="KW-1015">Disulfide bond</keyword>
<evidence type="ECO:0000256" key="1">
    <source>
        <dbReference type="ARBA" id="ARBA00004479"/>
    </source>
</evidence>
<dbReference type="Pfam" id="PF02298">
    <property type="entry name" value="Cu_bind_like"/>
    <property type="match status" value="1"/>
</dbReference>
<keyword evidence="16" id="KW-1185">Reference proteome</keyword>
<keyword evidence="5 13" id="KW-0732">Signal</keyword>
<dbReference type="InterPro" id="IPR039391">
    <property type="entry name" value="Phytocyanin-like"/>
</dbReference>
<protein>
    <recommendedName>
        <fullName evidence="14">Phytocyanin domain-containing protein</fullName>
    </recommendedName>
</protein>
<evidence type="ECO:0000313" key="16">
    <source>
        <dbReference type="Proteomes" id="UP000594263"/>
    </source>
</evidence>
<feature type="domain" description="Phytocyanin" evidence="14">
    <location>
        <begin position="23"/>
        <end position="122"/>
    </location>
</feature>
<feature type="transmembrane region" description="Helical" evidence="12">
    <location>
        <begin position="146"/>
        <end position="163"/>
    </location>
</feature>
<keyword evidence="7 12" id="KW-1133">Transmembrane helix</keyword>
<dbReference type="GO" id="GO:0009610">
    <property type="term" value="P:response to symbiotic fungus"/>
    <property type="evidence" value="ECO:0007669"/>
    <property type="project" value="UniProtKB-ARBA"/>
</dbReference>
<accession>A0A7N0TCU1</accession>